<reference evidence="2 3" key="1">
    <citation type="journal article" date="2020" name="Microorganisms">
        <title>Reliable Identification of Environmental Pseudomonas Isolates Using the rpoD Gene.</title>
        <authorList>
            <consortium name="The Broad Institute Genome Sequencing Platform"/>
            <person name="Girard L."/>
            <person name="Lood C."/>
            <person name="Rokni-Zadeh H."/>
            <person name="van Noort V."/>
            <person name="Lavigne R."/>
            <person name="De Mot R."/>
        </authorList>
    </citation>
    <scope>NUCLEOTIDE SEQUENCE [LARGE SCALE GENOMIC DNA]</scope>
    <source>
        <strain evidence="2 3">SWRI196</strain>
    </source>
</reference>
<dbReference type="PROSITE" id="PS51257">
    <property type="entry name" value="PROKAR_LIPOPROTEIN"/>
    <property type="match status" value="1"/>
</dbReference>
<feature type="signal peptide" evidence="1">
    <location>
        <begin position="1"/>
        <end position="27"/>
    </location>
</feature>
<dbReference type="Proteomes" id="UP000617171">
    <property type="component" value="Unassembled WGS sequence"/>
</dbReference>
<feature type="chain" id="PRO_5047050664" description="Lipoprotein" evidence="1">
    <location>
        <begin position="28"/>
        <end position="133"/>
    </location>
</feature>
<keyword evidence="3" id="KW-1185">Reference proteome</keyword>
<sequence>MIKTFMLALSLALLAACATSPVPSSEADPVPSSRLFAFQSPTQGDSTLVVTRDKGFVGGGCNTTVSIDGRRAAEIGTGETAKFRVTPGEHIVSASSCGSGLKERETTIKGGNTKKFRISIDSSMSMDLSPTMQ</sequence>
<name>A0ABR6ULH8_9PSED</name>
<evidence type="ECO:0000313" key="3">
    <source>
        <dbReference type="Proteomes" id="UP000617171"/>
    </source>
</evidence>
<organism evidence="2 3">
    <name type="scientific">Pseudomonas tehranensis</name>
    <dbReference type="NCBI Taxonomy" id="2745502"/>
    <lineage>
        <taxon>Bacteria</taxon>
        <taxon>Pseudomonadati</taxon>
        <taxon>Pseudomonadota</taxon>
        <taxon>Gammaproteobacteria</taxon>
        <taxon>Pseudomonadales</taxon>
        <taxon>Pseudomonadaceae</taxon>
        <taxon>Pseudomonas</taxon>
    </lineage>
</organism>
<dbReference type="EMBL" id="JABWQV010000003">
    <property type="protein sequence ID" value="MBC3345453.1"/>
    <property type="molecule type" value="Genomic_DNA"/>
</dbReference>
<protein>
    <recommendedName>
        <fullName evidence="4">Lipoprotein</fullName>
    </recommendedName>
</protein>
<keyword evidence="1" id="KW-0732">Signal</keyword>
<dbReference type="RefSeq" id="WP_186653674.1">
    <property type="nucleotide sequence ID" value="NZ_JABWQV010000003.1"/>
</dbReference>
<proteinExistence type="predicted"/>
<evidence type="ECO:0000313" key="2">
    <source>
        <dbReference type="EMBL" id="MBC3345453.1"/>
    </source>
</evidence>
<evidence type="ECO:0008006" key="4">
    <source>
        <dbReference type="Google" id="ProtNLM"/>
    </source>
</evidence>
<comment type="caution">
    <text evidence="2">The sequence shown here is derived from an EMBL/GenBank/DDBJ whole genome shotgun (WGS) entry which is preliminary data.</text>
</comment>
<evidence type="ECO:0000256" key="1">
    <source>
        <dbReference type="SAM" id="SignalP"/>
    </source>
</evidence>
<accession>A0ABR6ULH8</accession>
<gene>
    <name evidence="2" type="ORF">HU811_02235</name>
</gene>